<reference evidence="7" key="1">
    <citation type="thesis" date="2020" institute="ProQuest LLC" country="789 East Eisenhower Parkway, Ann Arbor, MI, USA">
        <title>Comparative Genomics and Chromosome Evolution.</title>
        <authorList>
            <person name="Mudd A.B."/>
        </authorList>
    </citation>
    <scope>NUCLEOTIDE SEQUENCE</scope>
    <source>
        <strain evidence="7">Female2</strain>
        <tissue evidence="7">Blood</tissue>
    </source>
</reference>
<feature type="domain" description="NACHT" evidence="4">
    <location>
        <begin position="38"/>
        <end position="210"/>
    </location>
</feature>
<name>A0A8T2KH66_9PIPI</name>
<dbReference type="Proteomes" id="UP000812440">
    <property type="component" value="Chromosome 1"/>
</dbReference>
<evidence type="ECO:0000256" key="3">
    <source>
        <dbReference type="PROSITE-ProRule" id="PRU00221"/>
    </source>
</evidence>
<gene>
    <name evidence="7" type="ORF">GDO86_001182</name>
</gene>
<feature type="repeat" description="WD" evidence="3">
    <location>
        <begin position="572"/>
        <end position="613"/>
    </location>
</feature>
<dbReference type="Pfam" id="PF25469">
    <property type="entry name" value="WHD_NWD1"/>
    <property type="match status" value="1"/>
</dbReference>
<dbReference type="InterPro" id="IPR015943">
    <property type="entry name" value="WD40/YVTN_repeat-like_dom_sf"/>
</dbReference>
<dbReference type="InterPro" id="IPR036322">
    <property type="entry name" value="WD40_repeat_dom_sf"/>
</dbReference>
<dbReference type="SUPFAM" id="SSF52540">
    <property type="entry name" value="P-loop containing nucleoside triphosphate hydrolases"/>
    <property type="match status" value="1"/>
</dbReference>
<dbReference type="PRINTS" id="PR00320">
    <property type="entry name" value="GPROTEINBRPT"/>
</dbReference>
<dbReference type="InterPro" id="IPR057588">
    <property type="entry name" value="NWD1/2-like_WH"/>
</dbReference>
<dbReference type="PROSITE" id="PS50082">
    <property type="entry name" value="WD_REPEATS_2"/>
    <property type="match status" value="4"/>
</dbReference>
<dbReference type="InterPro" id="IPR027417">
    <property type="entry name" value="P-loop_NTPase"/>
</dbReference>
<sequence>MHHLSLSWKKSQVFCGRQEPLQRIMNYIKDCQQQFCPPMIIYGASGSGKTALMCKCFEMLKQDLTSSGGSVLVLRLLGTSPQSSEIHDVIKNICYQVCIALELPPPSSQITNNYNETVRFFHKLLTTVSDRKSETLLLFLDSLDQLSPSEGAYRLHWLPKECPPNVCIVVSTLPEEGGILQTLLDSVTNPQCYLEVQPLSTEQGSQMIEMLLASAGRRMTSDQLDIVLSSLSNCGQPLLLKLAFDEAKRWYSYTPNTELKIATNTKAAVSLLYQRLEQLHGKLLVSHALGYIVASRSGLSEAELKDILSLDDEVLSDIYQYWAPPSNDVIRFPFLPWTRLRQDLEGYLVERQADGSTVLGLYHRQFIEVAQDIYLNETEKRNRHRILAEYFLGKWSMGIKRSILLPFLKKHLNADRKVASQPLWFADKMPNLRKMSELPYHLLKAGFIQELKREVLGSMDWISSKIASCGIQNVIKDFEMCVESIGDRELSLVRDTLRLFQPTINFIEGTVDPCVIFTEILSRLYFFQLSCPTLIGEMCQQCISWFDNYPHPTFIPVCGFFQPPGGPLQTTITGFKQGITVMELCSENDILVVGSEDGTMIVWNIKDIEVIHTLTGHVGGIRCVKVFGQGSRAVSGSVDNTLLLWNLMTGKKCLCIQEDHTSYENPYLHVNEKNGIIYSAAGCQVYAWNIESGALMLSLSPGVPNFPLQAAVFSPQKLLITVTQGGTVHLWDSTTGELRGSRQLPGVEGEAADPLCSSFISRHGKMVVGFKNGFLALISSGGGVSSEQMPSPIVFVVVSEDESLFAAGFGKQVQVFRADSNSLRTFLSSPLEHEDYVTSAVIHSGRNIVVTGSQDETIRVWSLSKRGVLLDSFYGMGVPVTSLVLQGGMLISSSHKAYYLKLWTLDYDEQNKTLIPFQDRSGCVALSDAGNRVYFPRTGDKHKIVVWDSQQGRMADILEASADVKCLEVAQRKRILFCGLISGTVLAFPLDQKHDVACIPPPEHNMEVICLSLSKHENRLAVAHQSHILLYDVTNGNPLPVLDGPTYTICSDSQSSVSKAVVLEDQRVLYGMISGELCFFNCKEKKSYHPEPHVNSITCLESSNMEVLALSGCEDSVQRLWNLETGHWEHEMCYKGFFFQGIDCACFSQDDRFVFTGSQDRAIKAWDVSNGSLLAVQYVYASVTRLLSTSDGFIGTTKLGYIIIERFSCPLKVSTEYNPLQNIKATCTVKSRATKQCNSITSISSTKTGIPWGKCKDKNKKTSQVCHII</sequence>
<feature type="repeat" description="WD" evidence="3">
    <location>
        <begin position="1147"/>
        <end position="1176"/>
    </location>
</feature>
<dbReference type="PROSITE" id="PS50294">
    <property type="entry name" value="WD_REPEATS_REGION"/>
    <property type="match status" value="2"/>
</dbReference>
<accession>A0A8T2KH66</accession>
<feature type="domain" description="NWD1/2-like winged helix-turn-helix" evidence="6">
    <location>
        <begin position="274"/>
        <end position="379"/>
    </location>
</feature>
<dbReference type="SMART" id="SM00320">
    <property type="entry name" value="WD40"/>
    <property type="match status" value="8"/>
</dbReference>
<feature type="repeat" description="WD" evidence="3">
    <location>
        <begin position="830"/>
        <end position="871"/>
    </location>
</feature>
<evidence type="ECO:0000259" key="5">
    <source>
        <dbReference type="Pfam" id="PF17908"/>
    </source>
</evidence>
<keyword evidence="1 3" id="KW-0853">WD repeat</keyword>
<feature type="domain" description="APAF-1 helical" evidence="5">
    <location>
        <begin position="437"/>
        <end position="506"/>
    </location>
</feature>
<evidence type="ECO:0000313" key="7">
    <source>
        <dbReference type="EMBL" id="KAG8454860.1"/>
    </source>
</evidence>
<evidence type="ECO:0000256" key="1">
    <source>
        <dbReference type="ARBA" id="ARBA00022574"/>
    </source>
</evidence>
<dbReference type="InterPro" id="IPR043365">
    <property type="entry name" value="NWD1"/>
</dbReference>
<dbReference type="InterPro" id="IPR001680">
    <property type="entry name" value="WD40_rpt"/>
</dbReference>
<evidence type="ECO:0000313" key="8">
    <source>
        <dbReference type="Proteomes" id="UP000812440"/>
    </source>
</evidence>
<dbReference type="Pfam" id="PF00400">
    <property type="entry name" value="WD40"/>
    <property type="match status" value="4"/>
</dbReference>
<protein>
    <submittedName>
        <fullName evidence="7">Uncharacterized protein</fullName>
    </submittedName>
</protein>
<dbReference type="PANTHER" id="PTHR45013:SF1">
    <property type="entry name" value="NACHT DOMAIN- AND WD REPEAT-CONTAINING PROTEIN 1"/>
    <property type="match status" value="1"/>
</dbReference>
<evidence type="ECO:0000256" key="2">
    <source>
        <dbReference type="ARBA" id="ARBA00022737"/>
    </source>
</evidence>
<dbReference type="Gene3D" id="3.40.50.300">
    <property type="entry name" value="P-loop containing nucleotide triphosphate hydrolases"/>
    <property type="match status" value="1"/>
</dbReference>
<dbReference type="Pfam" id="PF05729">
    <property type="entry name" value="NACHT"/>
    <property type="match status" value="1"/>
</dbReference>
<comment type="caution">
    <text evidence="7">The sequence shown here is derived from an EMBL/GenBank/DDBJ whole genome shotgun (WGS) entry which is preliminary data.</text>
</comment>
<evidence type="ECO:0000259" key="6">
    <source>
        <dbReference type="Pfam" id="PF25469"/>
    </source>
</evidence>
<dbReference type="InterPro" id="IPR041452">
    <property type="entry name" value="APAF1_C"/>
</dbReference>
<organism evidence="7 8">
    <name type="scientific">Hymenochirus boettgeri</name>
    <name type="common">Congo dwarf clawed frog</name>
    <dbReference type="NCBI Taxonomy" id="247094"/>
    <lineage>
        <taxon>Eukaryota</taxon>
        <taxon>Metazoa</taxon>
        <taxon>Chordata</taxon>
        <taxon>Craniata</taxon>
        <taxon>Vertebrata</taxon>
        <taxon>Euteleostomi</taxon>
        <taxon>Amphibia</taxon>
        <taxon>Batrachia</taxon>
        <taxon>Anura</taxon>
        <taxon>Pipoidea</taxon>
        <taxon>Pipidae</taxon>
        <taxon>Pipinae</taxon>
        <taxon>Hymenochirus</taxon>
    </lineage>
</organism>
<dbReference type="PANTHER" id="PTHR45013">
    <property type="entry name" value="NACHT DOMAIN- AND WD REPEAT-CONTAINING PROTEIN 1"/>
    <property type="match status" value="1"/>
</dbReference>
<dbReference type="InterPro" id="IPR007111">
    <property type="entry name" value="NACHT_NTPase"/>
</dbReference>
<dbReference type="OrthoDB" id="6134417at2759"/>
<dbReference type="Pfam" id="PF17908">
    <property type="entry name" value="APAF1_C"/>
    <property type="match status" value="1"/>
</dbReference>
<proteinExistence type="predicted"/>
<dbReference type="EMBL" id="JAACNH010000001">
    <property type="protein sequence ID" value="KAG8454860.1"/>
    <property type="molecule type" value="Genomic_DNA"/>
</dbReference>
<dbReference type="InterPro" id="IPR020472">
    <property type="entry name" value="WD40_PAC1"/>
</dbReference>
<evidence type="ECO:0000259" key="4">
    <source>
        <dbReference type="Pfam" id="PF05729"/>
    </source>
</evidence>
<feature type="repeat" description="WD" evidence="3">
    <location>
        <begin position="614"/>
        <end position="651"/>
    </location>
</feature>
<keyword evidence="8" id="KW-1185">Reference proteome</keyword>
<dbReference type="Gene3D" id="2.130.10.10">
    <property type="entry name" value="YVTN repeat-like/Quinoprotein amine dehydrogenase"/>
    <property type="match status" value="3"/>
</dbReference>
<dbReference type="SUPFAM" id="SSF50978">
    <property type="entry name" value="WD40 repeat-like"/>
    <property type="match status" value="2"/>
</dbReference>
<dbReference type="Gene3D" id="1.25.40.370">
    <property type="match status" value="1"/>
</dbReference>
<dbReference type="InterPro" id="IPR019775">
    <property type="entry name" value="WD40_repeat_CS"/>
</dbReference>
<keyword evidence="2" id="KW-0677">Repeat</keyword>
<dbReference type="PROSITE" id="PS00678">
    <property type="entry name" value="WD_REPEATS_1"/>
    <property type="match status" value="2"/>
</dbReference>
<dbReference type="AlphaFoldDB" id="A0A8T2KH66"/>